<dbReference type="EMBL" id="JEMT01024033">
    <property type="protein sequence ID" value="EXX63236.1"/>
    <property type="molecule type" value="Genomic_DNA"/>
</dbReference>
<comment type="caution">
    <text evidence="1">The sequence shown here is derived from an EMBL/GenBank/DDBJ whole genome shotgun (WGS) entry which is preliminary data.</text>
</comment>
<dbReference type="OrthoDB" id="2404301at2759"/>
<protein>
    <submittedName>
        <fullName evidence="1">Uncharacterized protein</fullName>
    </submittedName>
</protein>
<dbReference type="HOGENOM" id="CLU_157436_0_0_1"/>
<dbReference type="AlphaFoldDB" id="A0A015KTN4"/>
<reference evidence="1 2" key="1">
    <citation type="submission" date="2014-02" db="EMBL/GenBank/DDBJ databases">
        <title>Single nucleus genome sequencing reveals high similarity among nuclei of an endomycorrhizal fungus.</title>
        <authorList>
            <person name="Lin K."/>
            <person name="Geurts R."/>
            <person name="Zhang Z."/>
            <person name="Limpens E."/>
            <person name="Saunders D.G."/>
            <person name="Mu D."/>
            <person name="Pang E."/>
            <person name="Cao H."/>
            <person name="Cha H."/>
            <person name="Lin T."/>
            <person name="Zhou Q."/>
            <person name="Shang Y."/>
            <person name="Li Y."/>
            <person name="Ivanov S."/>
            <person name="Sharma T."/>
            <person name="Velzen R.V."/>
            <person name="Ruijter N.D."/>
            <person name="Aanen D.K."/>
            <person name="Win J."/>
            <person name="Kamoun S."/>
            <person name="Bisseling T."/>
            <person name="Huang S."/>
        </authorList>
    </citation>
    <scope>NUCLEOTIDE SEQUENCE [LARGE SCALE GENOMIC DNA]</scope>
    <source>
        <strain evidence="2">DAOM197198w</strain>
    </source>
</reference>
<accession>A0A015KTN4</accession>
<proteinExistence type="predicted"/>
<evidence type="ECO:0000313" key="2">
    <source>
        <dbReference type="Proteomes" id="UP000022910"/>
    </source>
</evidence>
<organism evidence="1 2">
    <name type="scientific">Rhizophagus irregularis (strain DAOM 197198w)</name>
    <name type="common">Glomus intraradices</name>
    <dbReference type="NCBI Taxonomy" id="1432141"/>
    <lineage>
        <taxon>Eukaryota</taxon>
        <taxon>Fungi</taxon>
        <taxon>Fungi incertae sedis</taxon>
        <taxon>Mucoromycota</taxon>
        <taxon>Glomeromycotina</taxon>
        <taxon>Glomeromycetes</taxon>
        <taxon>Glomerales</taxon>
        <taxon>Glomeraceae</taxon>
        <taxon>Rhizophagus</taxon>
    </lineage>
</organism>
<dbReference type="Proteomes" id="UP000022910">
    <property type="component" value="Unassembled WGS sequence"/>
</dbReference>
<gene>
    <name evidence="1" type="ORF">RirG_154160</name>
</gene>
<keyword evidence="2" id="KW-1185">Reference proteome</keyword>
<name>A0A015KTN4_RHIIW</name>
<sequence length="73" mass="8690">MINDSTFLQFEEKEDEINNRRNIPISEIPNHKVWVKTEDKLDDSENVEMESNYDVEELIQQYSLDNELEGDTL</sequence>
<evidence type="ECO:0000313" key="1">
    <source>
        <dbReference type="EMBL" id="EXX63236.1"/>
    </source>
</evidence>